<dbReference type="AlphaFoldDB" id="A0A0M9G721"/>
<feature type="transmembrane region" description="Helical" evidence="1">
    <location>
        <begin position="55"/>
        <end position="79"/>
    </location>
</feature>
<dbReference type="VEuPathDB" id="TriTrypDB:LpyrH10_03_1720"/>
<reference evidence="2 3" key="1">
    <citation type="submission" date="2015-07" db="EMBL/GenBank/DDBJ databases">
        <title>High-quality genome of monoxenous trypanosomatid Leptomonas pyrrhocoris.</title>
        <authorList>
            <person name="Flegontov P."/>
            <person name="Butenko A."/>
            <person name="Firsov S."/>
            <person name="Vlcek C."/>
            <person name="Logacheva M.D."/>
            <person name="Field M."/>
            <person name="Filatov D."/>
            <person name="Flegontova O."/>
            <person name="Gerasimov E."/>
            <person name="Jackson A.P."/>
            <person name="Kelly S."/>
            <person name="Opperdoes F."/>
            <person name="O'Reilly A."/>
            <person name="Votypka J."/>
            <person name="Yurchenko V."/>
            <person name="Lukes J."/>
        </authorList>
    </citation>
    <scope>NUCLEOTIDE SEQUENCE [LARGE SCALE GENOMIC DNA]</scope>
    <source>
        <strain evidence="2">H10</strain>
    </source>
</reference>
<organism evidence="2 3">
    <name type="scientific">Leptomonas pyrrhocoris</name>
    <name type="common">Firebug parasite</name>
    <dbReference type="NCBI Taxonomy" id="157538"/>
    <lineage>
        <taxon>Eukaryota</taxon>
        <taxon>Discoba</taxon>
        <taxon>Euglenozoa</taxon>
        <taxon>Kinetoplastea</taxon>
        <taxon>Metakinetoplastina</taxon>
        <taxon>Trypanosomatida</taxon>
        <taxon>Trypanosomatidae</taxon>
        <taxon>Leishmaniinae</taxon>
        <taxon>Leptomonas</taxon>
    </lineage>
</organism>
<keyword evidence="1" id="KW-0472">Membrane</keyword>
<feature type="transmembrane region" description="Helical" evidence="1">
    <location>
        <begin position="190"/>
        <end position="209"/>
    </location>
</feature>
<sequence>MQSQSNAGVESLMGEPLKAPERKEVAAAGPTDEGHIFVIPSAAPASQRCGRALGICGWISIFANAINVVLMVVACYELHAYLIAHHPDDDAYALAGVAYLIDVPSLLVSGLMVLFVGYVLYHEYYAASASFDQVERAIVRLNRPRYACYAAICAVLFLISCWPSGFGLVVFMSQPRATSEFTLSEVNFEAAVWVAVSLTFAVFAAILCVQKWPSRHALDLEQA</sequence>
<dbReference type="GeneID" id="26902316"/>
<feature type="transmembrane region" description="Helical" evidence="1">
    <location>
        <begin position="146"/>
        <end position="170"/>
    </location>
</feature>
<dbReference type="EMBL" id="LGTL01000003">
    <property type="protein sequence ID" value="KPA83807.1"/>
    <property type="molecule type" value="Genomic_DNA"/>
</dbReference>
<gene>
    <name evidence="2" type="ORF">ABB37_02021</name>
</gene>
<keyword evidence="3" id="KW-1185">Reference proteome</keyword>
<feature type="transmembrane region" description="Helical" evidence="1">
    <location>
        <begin position="91"/>
        <end position="121"/>
    </location>
</feature>
<dbReference type="OMA" id="QARGCAL"/>
<proteinExistence type="predicted"/>
<dbReference type="RefSeq" id="XP_015662246.1">
    <property type="nucleotide sequence ID" value="XM_015798768.1"/>
</dbReference>
<dbReference type="Proteomes" id="UP000037923">
    <property type="component" value="Unassembled WGS sequence"/>
</dbReference>
<dbReference type="OrthoDB" id="10491269at2759"/>
<keyword evidence="1" id="KW-0812">Transmembrane</keyword>
<evidence type="ECO:0000313" key="2">
    <source>
        <dbReference type="EMBL" id="KPA83807.1"/>
    </source>
</evidence>
<protein>
    <submittedName>
        <fullName evidence="2">Uncharacterized protein</fullName>
    </submittedName>
</protein>
<keyword evidence="1" id="KW-1133">Transmembrane helix</keyword>
<dbReference type="RefSeq" id="XP_015662245.1">
    <property type="nucleotide sequence ID" value="XM_015798767.1"/>
</dbReference>
<dbReference type="EMBL" id="LGTL01000003">
    <property type="protein sequence ID" value="KPA83808.1"/>
    <property type="molecule type" value="Genomic_DNA"/>
</dbReference>
<dbReference type="RefSeq" id="XP_015662247.1">
    <property type="nucleotide sequence ID" value="XM_015798769.1"/>
</dbReference>
<accession>A0A0M9G721</accession>
<name>A0A0M9G721_LEPPY</name>
<comment type="caution">
    <text evidence="2">The sequence shown here is derived from an EMBL/GenBank/DDBJ whole genome shotgun (WGS) entry which is preliminary data.</text>
</comment>
<evidence type="ECO:0000256" key="1">
    <source>
        <dbReference type="SAM" id="Phobius"/>
    </source>
</evidence>
<dbReference type="EMBL" id="LGTL01000003">
    <property type="protein sequence ID" value="KPA83806.1"/>
    <property type="molecule type" value="Genomic_DNA"/>
</dbReference>
<evidence type="ECO:0000313" key="3">
    <source>
        <dbReference type="Proteomes" id="UP000037923"/>
    </source>
</evidence>